<dbReference type="EC" id="2.3.1.19" evidence="5"/>
<dbReference type="NCBIfam" id="NF006045">
    <property type="entry name" value="PRK08190.1"/>
    <property type="match status" value="1"/>
</dbReference>
<proteinExistence type="inferred from homology"/>
<keyword evidence="3 5" id="KW-0012">Acyltransferase</keyword>
<dbReference type="Proteomes" id="UP000006804">
    <property type="component" value="Chromosome"/>
</dbReference>
<keyword evidence="6" id="KW-1185">Reference proteome</keyword>
<evidence type="ECO:0000259" key="4">
    <source>
        <dbReference type="Pfam" id="PF01515"/>
    </source>
</evidence>
<evidence type="ECO:0000256" key="1">
    <source>
        <dbReference type="ARBA" id="ARBA00005656"/>
    </source>
</evidence>
<dbReference type="OrthoDB" id="9774179at2"/>
<evidence type="ECO:0000313" key="6">
    <source>
        <dbReference type="Proteomes" id="UP000006804"/>
    </source>
</evidence>
<dbReference type="InterPro" id="IPR012147">
    <property type="entry name" value="P_Ac_Bu_trans"/>
</dbReference>
<sequence>MKTLKEFFEKASKSSYRRAVVAGAEDAEAVKAAFEAVKMGILDDVTLVGNKEIVSCEDKNFSIIHASTEAECAETSVKLISSGKADILIKGLVKTSTLLKAVLNKEWGLRGSGLLSHIAAVEVPYLPKVVFITDGGIVIRPTLEQKITIIKNAVKFLHSIGYESPKVAIVCAVETVNPDMPETVEAAVLAKMGQRGEFGRCLVDGPLGLDNALNLNAAKVKGVKSDVAGDADLLVVPDIHAGNLLGKSAVYFAGGKIAGIVIGAKAPVVLVSRADTFESKLFSIAMAVSYNQEM</sequence>
<dbReference type="eggNOG" id="COG0280">
    <property type="taxonomic scope" value="Bacteria"/>
</dbReference>
<gene>
    <name evidence="5" type="ORF">Theth_0969</name>
</gene>
<evidence type="ECO:0000313" key="5">
    <source>
        <dbReference type="EMBL" id="AEH51052.1"/>
    </source>
</evidence>
<dbReference type="PANTHER" id="PTHR43356">
    <property type="entry name" value="PHOSPHATE ACETYLTRANSFERASE"/>
    <property type="match status" value="1"/>
</dbReference>
<dbReference type="SUPFAM" id="SSF53659">
    <property type="entry name" value="Isocitrate/Isopropylmalate dehydrogenase-like"/>
    <property type="match status" value="1"/>
</dbReference>
<dbReference type="Gene3D" id="3.40.718.10">
    <property type="entry name" value="Isopropylmalate Dehydrogenase"/>
    <property type="match status" value="1"/>
</dbReference>
<name>F7YYM0_9THEM</name>
<dbReference type="PIRSF" id="PIRSF000428">
    <property type="entry name" value="P_Ac_trans"/>
    <property type="match status" value="1"/>
</dbReference>
<dbReference type="HOGENOM" id="CLU_056531_0_0_0"/>
<dbReference type="RefSeq" id="WP_013932272.1">
    <property type="nucleotide sequence ID" value="NC_015707.1"/>
</dbReference>
<comment type="similarity">
    <text evidence="1">Belongs to the phosphate acetyltransferase and butyryltransferase family.</text>
</comment>
<dbReference type="InterPro" id="IPR002505">
    <property type="entry name" value="PTA_PTB"/>
</dbReference>
<dbReference type="InterPro" id="IPR050500">
    <property type="entry name" value="Phos_Acetyltrans/Butyryltrans"/>
</dbReference>
<dbReference type="EMBL" id="CP002351">
    <property type="protein sequence ID" value="AEH51052.1"/>
    <property type="molecule type" value="Genomic_DNA"/>
</dbReference>
<keyword evidence="2 5" id="KW-0808">Transferase</keyword>
<dbReference type="PATRIC" id="fig|688269.3.peg.993"/>
<dbReference type="STRING" id="688269.Theth_0969"/>
<dbReference type="AlphaFoldDB" id="F7YYM0"/>
<accession>F7YYM0</accession>
<dbReference type="KEGG" id="tta:Theth_0969"/>
<evidence type="ECO:0000256" key="2">
    <source>
        <dbReference type="ARBA" id="ARBA00022679"/>
    </source>
</evidence>
<dbReference type="GO" id="GO:0050182">
    <property type="term" value="F:phosphate butyryltransferase activity"/>
    <property type="evidence" value="ECO:0007669"/>
    <property type="project" value="UniProtKB-EC"/>
</dbReference>
<protein>
    <submittedName>
        <fullName evidence="5">Phosphate butyryltransferase</fullName>
        <ecNumber evidence="5">2.3.1.19</ecNumber>
    </submittedName>
</protein>
<dbReference type="Pfam" id="PF01515">
    <property type="entry name" value="PTA_PTB"/>
    <property type="match status" value="1"/>
</dbReference>
<feature type="domain" description="Phosphate acetyl/butaryl transferase" evidence="4">
    <location>
        <begin position="76"/>
        <end position="288"/>
    </location>
</feature>
<dbReference type="PANTHER" id="PTHR43356:SF2">
    <property type="entry name" value="PHOSPHATE ACETYLTRANSFERASE"/>
    <property type="match status" value="1"/>
</dbReference>
<organism evidence="5 6">
    <name type="scientific">Pseudothermotoga thermarum DSM 5069</name>
    <dbReference type="NCBI Taxonomy" id="688269"/>
    <lineage>
        <taxon>Bacteria</taxon>
        <taxon>Thermotogati</taxon>
        <taxon>Thermotogota</taxon>
        <taxon>Thermotogae</taxon>
        <taxon>Thermotogales</taxon>
        <taxon>Thermotogaceae</taxon>
        <taxon>Pseudothermotoga</taxon>
    </lineage>
</organism>
<reference evidence="5 6" key="1">
    <citation type="submission" date="2010-11" db="EMBL/GenBank/DDBJ databases">
        <title>The complete genome of Thermotoga thermarum DSM 5069.</title>
        <authorList>
            <consortium name="US DOE Joint Genome Institute (JGI-PGF)"/>
            <person name="Lucas S."/>
            <person name="Copeland A."/>
            <person name="Lapidus A."/>
            <person name="Bruce D."/>
            <person name="Goodwin L."/>
            <person name="Pitluck S."/>
            <person name="Kyrpides N."/>
            <person name="Mavromatis K."/>
            <person name="Ivanova N."/>
            <person name="Zeytun A."/>
            <person name="Brettin T."/>
            <person name="Detter J.C."/>
            <person name="Tapia R."/>
            <person name="Han C."/>
            <person name="Land M."/>
            <person name="Hauser L."/>
            <person name="Markowitz V."/>
            <person name="Cheng J.-F."/>
            <person name="Hugenholtz P."/>
            <person name="Woyke T."/>
            <person name="Wu D."/>
            <person name="Spring S."/>
            <person name="Schroeder M."/>
            <person name="Brambilla E."/>
            <person name="Klenk H.-P."/>
            <person name="Eisen J.A."/>
        </authorList>
    </citation>
    <scope>NUCLEOTIDE SEQUENCE [LARGE SCALE GENOMIC DNA]</scope>
    <source>
        <strain evidence="5 6">DSM 5069</strain>
    </source>
</reference>
<evidence type="ECO:0000256" key="3">
    <source>
        <dbReference type="ARBA" id="ARBA00023315"/>
    </source>
</evidence>